<evidence type="ECO:0000256" key="1">
    <source>
        <dbReference type="SAM" id="MobiDB-lite"/>
    </source>
</evidence>
<protein>
    <submittedName>
        <fullName evidence="3">Uncharacterized protein</fullName>
    </submittedName>
</protein>
<dbReference type="EMBL" id="FPIP01000010">
    <property type="protein sequence ID" value="SFW49466.1"/>
    <property type="molecule type" value="Genomic_DNA"/>
</dbReference>
<accession>A0A1K1PNZ7</accession>
<keyword evidence="2" id="KW-1133">Transmembrane helix</keyword>
<feature type="transmembrane region" description="Helical" evidence="2">
    <location>
        <begin position="111"/>
        <end position="132"/>
    </location>
</feature>
<name>A0A1K1PNZ7_RUMFL</name>
<evidence type="ECO:0000256" key="2">
    <source>
        <dbReference type="SAM" id="Phobius"/>
    </source>
</evidence>
<sequence>MQNDKKDINAILASLDPKLRDKLELPQQEKGADIQPVEQAAPEIIPEPVEETPETKLDNAIASLDPRLKSAINGEENETPKDSLTEAQDKAAAILSFEGGKKEGVKHRNGAAYLALELIILEIIAFILFFATFRSEDWGGLGLIALLMPAIVGILMRMFKDQLSFKEAVMKCKPHIGLSCFFLVCVMLSA</sequence>
<reference evidence="3 4" key="1">
    <citation type="submission" date="2016-11" db="EMBL/GenBank/DDBJ databases">
        <authorList>
            <person name="Jaros S."/>
            <person name="Januszkiewicz K."/>
            <person name="Wedrychowicz H."/>
        </authorList>
    </citation>
    <scope>NUCLEOTIDE SEQUENCE [LARGE SCALE GENOMIC DNA]</scope>
    <source>
        <strain evidence="3 4">YL228</strain>
    </source>
</reference>
<dbReference type="AlphaFoldDB" id="A0A1K1PNZ7"/>
<keyword evidence="2" id="KW-0812">Transmembrane</keyword>
<evidence type="ECO:0000313" key="4">
    <source>
        <dbReference type="Proteomes" id="UP000183461"/>
    </source>
</evidence>
<feature type="region of interest" description="Disordered" evidence="1">
    <location>
        <begin position="17"/>
        <end position="52"/>
    </location>
</feature>
<keyword evidence="2" id="KW-0472">Membrane</keyword>
<dbReference type="Proteomes" id="UP000183461">
    <property type="component" value="Unassembled WGS sequence"/>
</dbReference>
<feature type="compositionally biased region" description="Low complexity" evidence="1">
    <location>
        <begin position="36"/>
        <end position="47"/>
    </location>
</feature>
<dbReference type="RefSeq" id="WP_072301083.1">
    <property type="nucleotide sequence ID" value="NZ_FPIP01000010.1"/>
</dbReference>
<organism evidence="3 4">
    <name type="scientific">Ruminococcus flavefaciens</name>
    <dbReference type="NCBI Taxonomy" id="1265"/>
    <lineage>
        <taxon>Bacteria</taxon>
        <taxon>Bacillati</taxon>
        <taxon>Bacillota</taxon>
        <taxon>Clostridia</taxon>
        <taxon>Eubacteriales</taxon>
        <taxon>Oscillospiraceae</taxon>
        <taxon>Ruminococcus</taxon>
    </lineage>
</organism>
<feature type="transmembrane region" description="Helical" evidence="2">
    <location>
        <begin position="138"/>
        <end position="156"/>
    </location>
</feature>
<evidence type="ECO:0000313" key="3">
    <source>
        <dbReference type="EMBL" id="SFW49466.1"/>
    </source>
</evidence>
<gene>
    <name evidence="3" type="ORF">SAMN02910280_0004</name>
</gene>
<proteinExistence type="predicted"/>